<evidence type="ECO:0000313" key="2">
    <source>
        <dbReference type="EMBL" id="RKP02886.1"/>
    </source>
</evidence>
<dbReference type="Proteomes" id="UP000274922">
    <property type="component" value="Unassembled WGS sequence"/>
</dbReference>
<feature type="region of interest" description="Disordered" evidence="1">
    <location>
        <begin position="56"/>
        <end position="111"/>
    </location>
</feature>
<evidence type="ECO:0000256" key="1">
    <source>
        <dbReference type="SAM" id="MobiDB-lite"/>
    </source>
</evidence>
<sequence length="111" mass="11509">MGGPARRRSSLVDGSAATPSPVPASPIPTWAAACEERGSMTNISVWPTRLAVLPPTKVGAWSPRANPTHQTRREQTCDANDVDGGLDDLGVDGGLDQLKTGGGDDSDTGQR</sequence>
<reference evidence="3" key="1">
    <citation type="journal article" date="2018" name="Nat. Microbiol.">
        <title>Leveraging single-cell genomics to expand the fungal tree of life.</title>
        <authorList>
            <person name="Ahrendt S.R."/>
            <person name="Quandt C.A."/>
            <person name="Ciobanu D."/>
            <person name="Clum A."/>
            <person name="Salamov A."/>
            <person name="Andreopoulos B."/>
            <person name="Cheng J.F."/>
            <person name="Woyke T."/>
            <person name="Pelin A."/>
            <person name="Henrissat B."/>
            <person name="Reynolds N.K."/>
            <person name="Benny G.L."/>
            <person name="Smith M.E."/>
            <person name="James T.Y."/>
            <person name="Grigoriev I.V."/>
        </authorList>
    </citation>
    <scope>NUCLEOTIDE SEQUENCE [LARGE SCALE GENOMIC DNA]</scope>
    <source>
        <strain evidence="3">ATCC 52028</strain>
    </source>
</reference>
<gene>
    <name evidence="2" type="ORF">CXG81DRAFT_17506</name>
</gene>
<keyword evidence="3" id="KW-1185">Reference proteome</keyword>
<proteinExistence type="predicted"/>
<dbReference type="PROSITE" id="PS51257">
    <property type="entry name" value="PROKAR_LIPOPROTEIN"/>
    <property type="match status" value="1"/>
</dbReference>
<dbReference type="AlphaFoldDB" id="A0A4P9XBV5"/>
<organism evidence="2 3">
    <name type="scientific">Caulochytrium protostelioides</name>
    <dbReference type="NCBI Taxonomy" id="1555241"/>
    <lineage>
        <taxon>Eukaryota</taxon>
        <taxon>Fungi</taxon>
        <taxon>Fungi incertae sedis</taxon>
        <taxon>Chytridiomycota</taxon>
        <taxon>Chytridiomycota incertae sedis</taxon>
        <taxon>Chytridiomycetes</taxon>
        <taxon>Caulochytriales</taxon>
        <taxon>Caulochytriaceae</taxon>
        <taxon>Caulochytrium</taxon>
    </lineage>
</organism>
<feature type="region of interest" description="Disordered" evidence="1">
    <location>
        <begin position="1"/>
        <end position="26"/>
    </location>
</feature>
<name>A0A4P9XBV5_9FUNG</name>
<dbReference type="EMBL" id="ML014133">
    <property type="protein sequence ID" value="RKP02886.1"/>
    <property type="molecule type" value="Genomic_DNA"/>
</dbReference>
<accession>A0A4P9XBV5</accession>
<protein>
    <submittedName>
        <fullName evidence="2">Uncharacterized protein</fullName>
    </submittedName>
</protein>
<evidence type="ECO:0000313" key="3">
    <source>
        <dbReference type="Proteomes" id="UP000274922"/>
    </source>
</evidence>
<feature type="compositionally biased region" description="Acidic residues" evidence="1">
    <location>
        <begin position="80"/>
        <end position="90"/>
    </location>
</feature>